<feature type="non-terminal residue" evidence="3">
    <location>
        <position position="191"/>
    </location>
</feature>
<sequence>MASWLNNAIFYEIYPQSFNDSNGDGIGDFQGIIDKLQYVRDLGCNAIWINPCFDSSFYDAGYDVRDYYTAAERYGSNADLQRLFERAHELGMHVLLDLVPGHSAVDNPWFLESGKDERNAWTDRYIWRPMTQSPNLNSPYESIRGFLGGIAERPDAAAVNCFSTQACLNYGFGTVTEDWQFAADSPEAVQG</sequence>
<organism evidence="3 4">
    <name type="scientific">Bifidobacterium dentium</name>
    <dbReference type="NCBI Taxonomy" id="1689"/>
    <lineage>
        <taxon>Bacteria</taxon>
        <taxon>Bacillati</taxon>
        <taxon>Actinomycetota</taxon>
        <taxon>Actinomycetes</taxon>
        <taxon>Bifidobacteriales</taxon>
        <taxon>Bifidobacteriaceae</taxon>
        <taxon>Bifidobacterium</taxon>
    </lineage>
</organism>
<name>A0A7J5TFD8_9BIFI</name>
<dbReference type="PANTHER" id="PTHR10357">
    <property type="entry name" value="ALPHA-AMYLASE FAMILY MEMBER"/>
    <property type="match status" value="1"/>
</dbReference>
<dbReference type="SMART" id="SM00642">
    <property type="entry name" value="Aamy"/>
    <property type="match status" value="1"/>
</dbReference>
<dbReference type="Proteomes" id="UP000429211">
    <property type="component" value="Unassembled WGS sequence"/>
</dbReference>
<evidence type="ECO:0000259" key="2">
    <source>
        <dbReference type="SMART" id="SM00642"/>
    </source>
</evidence>
<dbReference type="PANTHER" id="PTHR10357:SF179">
    <property type="entry name" value="NEUTRAL AND BASIC AMINO ACID TRANSPORT PROTEIN RBAT"/>
    <property type="match status" value="1"/>
</dbReference>
<evidence type="ECO:0000256" key="1">
    <source>
        <dbReference type="ARBA" id="ARBA00008061"/>
    </source>
</evidence>
<dbReference type="GO" id="GO:0009313">
    <property type="term" value="P:oligosaccharide catabolic process"/>
    <property type="evidence" value="ECO:0007669"/>
    <property type="project" value="TreeGrafter"/>
</dbReference>
<evidence type="ECO:0000313" key="3">
    <source>
        <dbReference type="EMBL" id="KAB7455372.1"/>
    </source>
</evidence>
<dbReference type="InterPro" id="IPR006047">
    <property type="entry name" value="GH13_cat_dom"/>
</dbReference>
<dbReference type="Pfam" id="PF00128">
    <property type="entry name" value="Alpha-amylase"/>
    <property type="match status" value="1"/>
</dbReference>
<proteinExistence type="inferred from homology"/>
<dbReference type="Gene3D" id="3.20.20.80">
    <property type="entry name" value="Glycosidases"/>
    <property type="match status" value="1"/>
</dbReference>
<feature type="domain" description="Glycosyl hydrolase family 13 catalytic" evidence="2">
    <location>
        <begin position="12"/>
        <end position="190"/>
    </location>
</feature>
<protein>
    <submittedName>
        <fullName evidence="3">Alpha-amylase</fullName>
    </submittedName>
</protein>
<dbReference type="Gene3D" id="3.90.400.10">
    <property type="entry name" value="Oligo-1,6-glucosidase, Domain 2"/>
    <property type="match status" value="1"/>
</dbReference>
<dbReference type="InterPro" id="IPR017853">
    <property type="entry name" value="GH"/>
</dbReference>
<evidence type="ECO:0000313" key="4">
    <source>
        <dbReference type="Proteomes" id="UP000429211"/>
    </source>
</evidence>
<dbReference type="SUPFAM" id="SSF51445">
    <property type="entry name" value="(Trans)glycosidases"/>
    <property type="match status" value="1"/>
</dbReference>
<accession>A0A7J5TFD8</accession>
<dbReference type="GO" id="GO:0004556">
    <property type="term" value="F:alpha-amylase activity"/>
    <property type="evidence" value="ECO:0007669"/>
    <property type="project" value="TreeGrafter"/>
</dbReference>
<dbReference type="AlphaFoldDB" id="A0A7J5TFD8"/>
<comment type="caution">
    <text evidence="3">The sequence shown here is derived from an EMBL/GenBank/DDBJ whole genome shotgun (WGS) entry which is preliminary data.</text>
</comment>
<dbReference type="RefSeq" id="WP_240123357.1">
    <property type="nucleotide sequence ID" value="NZ_WDPD01000078.1"/>
</dbReference>
<comment type="similarity">
    <text evidence="1">Belongs to the glycosyl hydrolase 13 family.</text>
</comment>
<dbReference type="InterPro" id="IPR045857">
    <property type="entry name" value="O16G_dom_2"/>
</dbReference>
<reference evidence="3 4" key="1">
    <citation type="journal article" date="2019" name="Nat. Med.">
        <title>A library of human gut bacterial isolates paired with longitudinal multiomics data enables mechanistic microbiome research.</title>
        <authorList>
            <person name="Poyet M."/>
            <person name="Groussin M."/>
            <person name="Gibbons S.M."/>
            <person name="Avila-Pacheco J."/>
            <person name="Jiang X."/>
            <person name="Kearney S.M."/>
            <person name="Perrotta A.R."/>
            <person name="Berdy B."/>
            <person name="Zhao S."/>
            <person name="Lieberman T.D."/>
            <person name="Swanson P.K."/>
            <person name="Smith M."/>
            <person name="Roesemann S."/>
            <person name="Alexander J.E."/>
            <person name="Rich S.A."/>
            <person name="Livny J."/>
            <person name="Vlamakis H."/>
            <person name="Clish C."/>
            <person name="Bullock K."/>
            <person name="Deik A."/>
            <person name="Scott J."/>
            <person name="Pierce K.A."/>
            <person name="Xavier R.J."/>
            <person name="Alm E.J."/>
        </authorList>
    </citation>
    <scope>NUCLEOTIDE SEQUENCE [LARGE SCALE GENOMIC DNA]</scope>
    <source>
        <strain evidence="3 4">BIOML-A2</strain>
    </source>
</reference>
<gene>
    <name evidence="3" type="ORF">GBB04_12310</name>
</gene>
<dbReference type="EMBL" id="WDPD01000078">
    <property type="protein sequence ID" value="KAB7455372.1"/>
    <property type="molecule type" value="Genomic_DNA"/>
</dbReference>